<name>A0ABQ6PXY5_9BACT</name>
<dbReference type="EMBL" id="BTPE01000002">
    <property type="protein sequence ID" value="GMQ32175.1"/>
    <property type="molecule type" value="Genomic_DNA"/>
</dbReference>
<reference evidence="1 2" key="1">
    <citation type="submission" date="2023-08" db="EMBL/GenBank/DDBJ databases">
        <title>Draft genome sequence of Algoriphagus taiwanensis.</title>
        <authorList>
            <person name="Takatani N."/>
            <person name="Hosokawa M."/>
            <person name="Sawabe T."/>
        </authorList>
    </citation>
    <scope>NUCLEOTIDE SEQUENCE [LARGE SCALE GENOMIC DNA]</scope>
    <source>
        <strain evidence="1 2">JCM 19755</strain>
    </source>
</reference>
<comment type="caution">
    <text evidence="1">The sequence shown here is derived from an EMBL/GenBank/DDBJ whole genome shotgun (WGS) entry which is preliminary data.</text>
</comment>
<organism evidence="1 2">
    <name type="scientific">Algoriphagus taiwanensis</name>
    <dbReference type="NCBI Taxonomy" id="1445656"/>
    <lineage>
        <taxon>Bacteria</taxon>
        <taxon>Pseudomonadati</taxon>
        <taxon>Bacteroidota</taxon>
        <taxon>Cytophagia</taxon>
        <taxon>Cytophagales</taxon>
        <taxon>Cyclobacteriaceae</taxon>
        <taxon>Algoriphagus</taxon>
    </lineage>
</organism>
<protein>
    <recommendedName>
        <fullName evidence="3">TraB family protein</fullName>
    </recommendedName>
</protein>
<evidence type="ECO:0008006" key="3">
    <source>
        <dbReference type="Google" id="ProtNLM"/>
    </source>
</evidence>
<proteinExistence type="predicted"/>
<accession>A0ABQ6PXY5</accession>
<sequence length="212" mass="25295">MQKIYFISTVHKDIGKCNGYELHKILSNLSPEVVFLEALESTYSEYDRMKFLSFGIFHKKLEIMSIQKYFLESTFKYIPVLDIGHSEEFEKKYDFVCQNFEHQRLLNKLNSLASDLGFSFLNSPQAMELEDELRKLEEQIFNNPEEQKKVEDHIDDYENNMIKNIYSYCRENHFNKAVFMCGVAHRKSMLQKIAEYEEATDLKLDWKFPTEF</sequence>
<evidence type="ECO:0000313" key="1">
    <source>
        <dbReference type="EMBL" id="GMQ32175.1"/>
    </source>
</evidence>
<gene>
    <name evidence="1" type="ORF">Ataiwa_04470</name>
</gene>
<keyword evidence="2" id="KW-1185">Reference proteome</keyword>
<evidence type="ECO:0000313" key="2">
    <source>
        <dbReference type="Proteomes" id="UP001307705"/>
    </source>
</evidence>
<dbReference type="Proteomes" id="UP001307705">
    <property type="component" value="Unassembled WGS sequence"/>
</dbReference>